<evidence type="ECO:0000256" key="1">
    <source>
        <dbReference type="ARBA" id="ARBA00023015"/>
    </source>
</evidence>
<dbReference type="SMART" id="SM00342">
    <property type="entry name" value="HTH_ARAC"/>
    <property type="match status" value="1"/>
</dbReference>
<dbReference type="OrthoDB" id="9806208at2"/>
<dbReference type="SUPFAM" id="SSF46689">
    <property type="entry name" value="Homeodomain-like"/>
    <property type="match status" value="1"/>
</dbReference>
<dbReference type="PANTHER" id="PTHR46796:SF14">
    <property type="entry name" value="TRANSCRIPTIONAL REGULATORY PROTEIN"/>
    <property type="match status" value="1"/>
</dbReference>
<keyword evidence="1" id="KW-0805">Transcription regulation</keyword>
<reference evidence="5 6" key="1">
    <citation type="submission" date="2014-12" db="EMBL/GenBank/DDBJ databases">
        <title>16Stimator: statistical estimation of ribosomal gene copy numbers from draft genome assemblies.</title>
        <authorList>
            <person name="Perisin M.A."/>
            <person name="Vetter M."/>
            <person name="Gilbert J.A."/>
            <person name="Bergelson J."/>
        </authorList>
    </citation>
    <scope>NUCLEOTIDE SEQUENCE [LARGE SCALE GENOMIC DNA]</scope>
    <source>
        <strain evidence="5 6">MEJ076</strain>
    </source>
</reference>
<dbReference type="AlphaFoldDB" id="A0A0D0KQH7"/>
<accession>A0A0D0KQH7</accession>
<evidence type="ECO:0000259" key="4">
    <source>
        <dbReference type="PROSITE" id="PS01124"/>
    </source>
</evidence>
<protein>
    <submittedName>
        <fullName evidence="5">AraC family transcriptional regulator</fullName>
    </submittedName>
</protein>
<dbReference type="InterPro" id="IPR050204">
    <property type="entry name" value="AraC_XylS_family_regulators"/>
</dbReference>
<name>A0A0D0KQH7_AGRTU</name>
<gene>
    <name evidence="5" type="ORF">RU07_17185</name>
</gene>
<keyword evidence="2" id="KW-0238">DNA-binding</keyword>
<dbReference type="Gene3D" id="1.10.10.60">
    <property type="entry name" value="Homeodomain-like"/>
    <property type="match status" value="2"/>
</dbReference>
<evidence type="ECO:0000256" key="2">
    <source>
        <dbReference type="ARBA" id="ARBA00023125"/>
    </source>
</evidence>
<dbReference type="InterPro" id="IPR018062">
    <property type="entry name" value="HTH_AraC-typ_CS"/>
</dbReference>
<dbReference type="EMBL" id="JXQV01000021">
    <property type="protein sequence ID" value="KIQ00300.1"/>
    <property type="molecule type" value="Genomic_DNA"/>
</dbReference>
<dbReference type="InterPro" id="IPR009057">
    <property type="entry name" value="Homeodomain-like_sf"/>
</dbReference>
<dbReference type="Pfam" id="PF12833">
    <property type="entry name" value="HTH_18"/>
    <property type="match status" value="1"/>
</dbReference>
<dbReference type="Proteomes" id="UP000035017">
    <property type="component" value="Unassembled WGS sequence"/>
</dbReference>
<evidence type="ECO:0000313" key="6">
    <source>
        <dbReference type="Proteomes" id="UP000035017"/>
    </source>
</evidence>
<organism evidence="5 6">
    <name type="scientific">Agrobacterium tumefaciens</name>
    <dbReference type="NCBI Taxonomy" id="358"/>
    <lineage>
        <taxon>Bacteria</taxon>
        <taxon>Pseudomonadati</taxon>
        <taxon>Pseudomonadota</taxon>
        <taxon>Alphaproteobacteria</taxon>
        <taxon>Hyphomicrobiales</taxon>
        <taxon>Rhizobiaceae</taxon>
        <taxon>Rhizobium/Agrobacterium group</taxon>
        <taxon>Agrobacterium</taxon>
        <taxon>Agrobacterium tumefaciens complex</taxon>
    </lineage>
</organism>
<sequence>MKVNEKIAASFGVDAARAFVVKPLGGAQLTIVHIVSCYEHGNSRVVLAPDDAFMVMLYLGDARHCDIASDGSLGAIKTYSNGSICLVSLAKGAAISIDGTLDVLVFHIPASHLAELAEEAGEPRIDDFMICRGLHDQVIRNMGAALMPLFDMPDQARDMLVPHIGLAFMAHLAHRYGLSPAQNLSASGRLTPLQEKRIKTYINTNLSREISLADISMASGFSVEDLAYGFEQTTGYRVSEWLLETRIARAKSYLVKTAETIGAVAQVCGFKDQIAFVESFTRVTGVAPSEWRLRNRH</sequence>
<dbReference type="PROSITE" id="PS00041">
    <property type="entry name" value="HTH_ARAC_FAMILY_1"/>
    <property type="match status" value="1"/>
</dbReference>
<feature type="domain" description="HTH araC/xylS-type" evidence="4">
    <location>
        <begin position="196"/>
        <end position="294"/>
    </location>
</feature>
<evidence type="ECO:0000313" key="5">
    <source>
        <dbReference type="EMBL" id="KIQ00300.1"/>
    </source>
</evidence>
<keyword evidence="3" id="KW-0804">Transcription</keyword>
<proteinExistence type="predicted"/>
<dbReference type="PROSITE" id="PS01124">
    <property type="entry name" value="HTH_ARAC_FAMILY_2"/>
    <property type="match status" value="1"/>
</dbReference>
<dbReference type="GO" id="GO:0043565">
    <property type="term" value="F:sequence-specific DNA binding"/>
    <property type="evidence" value="ECO:0007669"/>
    <property type="project" value="InterPro"/>
</dbReference>
<comment type="caution">
    <text evidence="5">The sequence shown here is derived from an EMBL/GenBank/DDBJ whole genome shotgun (WGS) entry which is preliminary data.</text>
</comment>
<dbReference type="GO" id="GO:0003700">
    <property type="term" value="F:DNA-binding transcription factor activity"/>
    <property type="evidence" value="ECO:0007669"/>
    <property type="project" value="InterPro"/>
</dbReference>
<dbReference type="PANTHER" id="PTHR46796">
    <property type="entry name" value="HTH-TYPE TRANSCRIPTIONAL ACTIVATOR RHAS-RELATED"/>
    <property type="match status" value="1"/>
</dbReference>
<evidence type="ECO:0000256" key="3">
    <source>
        <dbReference type="ARBA" id="ARBA00023163"/>
    </source>
</evidence>
<dbReference type="InterPro" id="IPR018060">
    <property type="entry name" value="HTH_AraC"/>
</dbReference>